<feature type="region of interest" description="Disordered" evidence="1">
    <location>
        <begin position="70"/>
        <end position="100"/>
    </location>
</feature>
<organism evidence="2 3">
    <name type="scientific">Rhizobium jaguaris</name>
    <dbReference type="NCBI Taxonomy" id="1312183"/>
    <lineage>
        <taxon>Bacteria</taxon>
        <taxon>Pseudomonadati</taxon>
        <taxon>Pseudomonadota</taxon>
        <taxon>Alphaproteobacteria</taxon>
        <taxon>Hyphomicrobiales</taxon>
        <taxon>Rhizobiaceae</taxon>
        <taxon>Rhizobium/Agrobacterium group</taxon>
        <taxon>Rhizobium</taxon>
    </lineage>
</organism>
<proteinExistence type="predicted"/>
<dbReference type="EMBL" id="CP032697">
    <property type="protein sequence ID" value="AYG64534.1"/>
    <property type="molecule type" value="Genomic_DNA"/>
</dbReference>
<dbReference type="Proteomes" id="UP000282195">
    <property type="component" value="Plasmid pRCCGE525a"/>
</dbReference>
<gene>
    <name evidence="2" type="ORF">CCGE525_38145</name>
</gene>
<protein>
    <submittedName>
        <fullName evidence="2">Uncharacterized protein</fullName>
    </submittedName>
</protein>
<accession>A0A387G8P5</accession>
<dbReference type="OrthoDB" id="9813122at2"/>
<name>A0A387G8P5_9HYPH</name>
<keyword evidence="2" id="KW-0614">Plasmid</keyword>
<dbReference type="AlphaFoldDB" id="A0A387G8P5"/>
<evidence type="ECO:0000313" key="2">
    <source>
        <dbReference type="EMBL" id="AYG64534.1"/>
    </source>
</evidence>
<reference evidence="2 3" key="1">
    <citation type="submission" date="2018-10" db="EMBL/GenBank/DDBJ databases">
        <title>Rhizobium etli, R. leguminosarum and a new Rhizobium genospecies from Phaseolus dumosus.</title>
        <authorList>
            <person name="Ramirez-Puebla S.T."/>
            <person name="Rogel-Hernandez M.A."/>
            <person name="Guerrero G."/>
            <person name="Ormeno-Orrillo E."/>
            <person name="Martinez-Romero J.C."/>
            <person name="Negrete-Yankelevich S."/>
            <person name="Martinez-Romero E."/>
        </authorList>
    </citation>
    <scope>NUCLEOTIDE SEQUENCE [LARGE SCALE GENOMIC DNA]</scope>
    <source>
        <strain evidence="2 3">CCGE525</strain>
        <plasmid evidence="3">prccge525a</plasmid>
    </source>
</reference>
<evidence type="ECO:0000256" key="1">
    <source>
        <dbReference type="SAM" id="MobiDB-lite"/>
    </source>
</evidence>
<dbReference type="KEGG" id="rjg:CCGE525_38145"/>
<geneLocation type="plasmid" evidence="3">
    <name>prccge525a</name>
</geneLocation>
<dbReference type="RefSeq" id="WP_120709424.1">
    <property type="nucleotide sequence ID" value="NZ_CP032697.1"/>
</dbReference>
<evidence type="ECO:0000313" key="3">
    <source>
        <dbReference type="Proteomes" id="UP000282195"/>
    </source>
</evidence>
<keyword evidence="3" id="KW-1185">Reference proteome</keyword>
<sequence>MTDWFTPTAGNYFGRISKAGIELALAEAKGRDVASGVAGMKKAEAAAYAERVIAETGWHPSAIRITALETLDGDSKPFDQDDEDGDTDGGPQDELVEAAE</sequence>